<organism evidence="12">
    <name type="scientific">Echinostoma caproni</name>
    <dbReference type="NCBI Taxonomy" id="27848"/>
    <lineage>
        <taxon>Eukaryota</taxon>
        <taxon>Metazoa</taxon>
        <taxon>Spiralia</taxon>
        <taxon>Lophotrochozoa</taxon>
        <taxon>Platyhelminthes</taxon>
        <taxon>Trematoda</taxon>
        <taxon>Digenea</taxon>
        <taxon>Plagiorchiida</taxon>
        <taxon>Echinostomata</taxon>
        <taxon>Echinostomatoidea</taxon>
        <taxon>Echinostomatidae</taxon>
        <taxon>Echinostoma</taxon>
    </lineage>
</organism>
<dbReference type="Pfam" id="PF08246">
    <property type="entry name" value="Inhibitor_I29"/>
    <property type="match status" value="1"/>
</dbReference>
<dbReference type="EMBL" id="UZAN01043034">
    <property type="protein sequence ID" value="VDP77410.1"/>
    <property type="molecule type" value="Genomic_DNA"/>
</dbReference>
<reference evidence="12" key="1">
    <citation type="submission" date="2016-06" db="UniProtKB">
        <authorList>
            <consortium name="WormBaseParasite"/>
        </authorList>
    </citation>
    <scope>IDENTIFICATION</scope>
</reference>
<evidence type="ECO:0000259" key="8">
    <source>
        <dbReference type="SMART" id="SM00645"/>
    </source>
</evidence>
<dbReference type="InterPro" id="IPR013128">
    <property type="entry name" value="Peptidase_C1A"/>
</dbReference>
<proteinExistence type="inferred from homology"/>
<evidence type="ECO:0000256" key="1">
    <source>
        <dbReference type="ARBA" id="ARBA00008455"/>
    </source>
</evidence>
<dbReference type="PANTHER" id="PTHR12411">
    <property type="entry name" value="CYSTEINE PROTEASE FAMILY C1-RELATED"/>
    <property type="match status" value="1"/>
</dbReference>
<dbReference type="InterPro" id="IPR025660">
    <property type="entry name" value="Pept_his_AS"/>
</dbReference>
<evidence type="ECO:0000256" key="7">
    <source>
        <dbReference type="SAM" id="SignalP"/>
    </source>
</evidence>
<dbReference type="SMART" id="SM00848">
    <property type="entry name" value="Inhibitor_I29"/>
    <property type="match status" value="1"/>
</dbReference>
<dbReference type="OrthoDB" id="10253408at2759"/>
<dbReference type="PRINTS" id="PR00705">
    <property type="entry name" value="PAPAIN"/>
</dbReference>
<keyword evidence="6" id="KW-1015">Disulfide bond</keyword>
<feature type="signal peptide" evidence="7">
    <location>
        <begin position="1"/>
        <end position="24"/>
    </location>
</feature>
<evidence type="ECO:0000259" key="9">
    <source>
        <dbReference type="SMART" id="SM00848"/>
    </source>
</evidence>
<dbReference type="FunFam" id="3.90.70.10:FF:000006">
    <property type="entry name" value="Cathepsin S"/>
    <property type="match status" value="1"/>
</dbReference>
<evidence type="ECO:0000256" key="4">
    <source>
        <dbReference type="ARBA" id="ARBA00022807"/>
    </source>
</evidence>
<evidence type="ECO:0000256" key="2">
    <source>
        <dbReference type="ARBA" id="ARBA00022670"/>
    </source>
</evidence>
<dbReference type="Proteomes" id="UP000272942">
    <property type="component" value="Unassembled WGS sequence"/>
</dbReference>
<evidence type="ECO:0000313" key="10">
    <source>
        <dbReference type="EMBL" id="VDP77410.1"/>
    </source>
</evidence>
<dbReference type="PROSITE" id="PS00639">
    <property type="entry name" value="THIOL_PROTEASE_HIS"/>
    <property type="match status" value="1"/>
</dbReference>
<dbReference type="CDD" id="cd02248">
    <property type="entry name" value="Peptidase_C1A"/>
    <property type="match status" value="1"/>
</dbReference>
<feature type="domain" description="Peptidase C1A papain C-terminal" evidence="8">
    <location>
        <begin position="126"/>
        <end position="339"/>
    </location>
</feature>
<comment type="similarity">
    <text evidence="1">Belongs to the peptidase C1 family.</text>
</comment>
<dbReference type="PROSITE" id="PS00139">
    <property type="entry name" value="THIOL_PROTEASE_CYS"/>
    <property type="match status" value="1"/>
</dbReference>
<dbReference type="GO" id="GO:0008234">
    <property type="term" value="F:cysteine-type peptidase activity"/>
    <property type="evidence" value="ECO:0007669"/>
    <property type="project" value="UniProtKB-KW"/>
</dbReference>
<accession>A0A183AGL5</accession>
<feature type="chain" id="PRO_5043138040" evidence="7">
    <location>
        <begin position="25"/>
        <end position="344"/>
    </location>
</feature>
<evidence type="ECO:0000256" key="6">
    <source>
        <dbReference type="ARBA" id="ARBA00023157"/>
    </source>
</evidence>
<dbReference type="InterPro" id="IPR000668">
    <property type="entry name" value="Peptidase_C1A_C"/>
</dbReference>
<feature type="domain" description="Cathepsin propeptide inhibitor" evidence="9">
    <location>
        <begin position="34"/>
        <end position="93"/>
    </location>
</feature>
<keyword evidence="4" id="KW-0788">Thiol protease</keyword>
<dbReference type="Gene3D" id="3.90.70.10">
    <property type="entry name" value="Cysteine proteinases"/>
    <property type="match status" value="1"/>
</dbReference>
<dbReference type="InterPro" id="IPR013201">
    <property type="entry name" value="Prot_inhib_I29"/>
</dbReference>
<dbReference type="InterPro" id="IPR000169">
    <property type="entry name" value="Pept_cys_AS"/>
</dbReference>
<keyword evidence="5" id="KW-0865">Zymogen</keyword>
<sequence length="344" mass="38907">MFRLRVLFSIQLITICLVQYGTTANRFVDVNEVWEHWKYVHGRTYEQWEEGDRFETWLDNVAFIQAHNLRYQLGLEQYGMAVNEFADLTWAEFVATYRSGLVDPRVSGTSAAGNRTEEPIYVSHEAPDSVDWRQKGLVRRVKDQKNCGSCWAFSTTGVIEGQFTKRYGQQLEFSEQQLVDCSRKYGNHGCNGGLMTNSYKYLKTAGLESETDYPYLGNDTRCSTKPTLGVVKVQSFRTLTNGSETGLMNMVAEFGPIAVGIDADDGFQFYRTGIYTSTKCSKRLLNHAVLVVGYNSEGGTPYWIVKNSWGSSWGEDGYIRMARNRNNMCGIASLASVPQIVKTK</sequence>
<dbReference type="GO" id="GO:0006508">
    <property type="term" value="P:proteolysis"/>
    <property type="evidence" value="ECO:0007669"/>
    <property type="project" value="UniProtKB-KW"/>
</dbReference>
<keyword evidence="11" id="KW-1185">Reference proteome</keyword>
<dbReference type="InterPro" id="IPR039417">
    <property type="entry name" value="Peptidase_C1A_papain-like"/>
</dbReference>
<evidence type="ECO:0000256" key="3">
    <source>
        <dbReference type="ARBA" id="ARBA00022801"/>
    </source>
</evidence>
<dbReference type="PROSITE" id="PS00640">
    <property type="entry name" value="THIOL_PROTEASE_ASN"/>
    <property type="match status" value="1"/>
</dbReference>
<evidence type="ECO:0000256" key="5">
    <source>
        <dbReference type="ARBA" id="ARBA00023145"/>
    </source>
</evidence>
<reference evidence="10 11" key="2">
    <citation type="submission" date="2018-11" db="EMBL/GenBank/DDBJ databases">
        <authorList>
            <consortium name="Pathogen Informatics"/>
        </authorList>
    </citation>
    <scope>NUCLEOTIDE SEQUENCE [LARGE SCALE GENOMIC DNA]</scope>
    <source>
        <strain evidence="10 11">Egypt</strain>
    </source>
</reference>
<dbReference type="SMART" id="SM00645">
    <property type="entry name" value="Pept_C1"/>
    <property type="match status" value="1"/>
</dbReference>
<name>A0A183AGL5_9TREM</name>
<evidence type="ECO:0000313" key="12">
    <source>
        <dbReference type="WBParaSite" id="ECPE_0000611301-mRNA-1"/>
    </source>
</evidence>
<dbReference type="InterPro" id="IPR025661">
    <property type="entry name" value="Pept_asp_AS"/>
</dbReference>
<dbReference type="SUPFAM" id="SSF54001">
    <property type="entry name" value="Cysteine proteinases"/>
    <property type="match status" value="1"/>
</dbReference>
<keyword evidence="2" id="KW-0645">Protease</keyword>
<dbReference type="Pfam" id="PF00112">
    <property type="entry name" value="Peptidase_C1"/>
    <property type="match status" value="1"/>
</dbReference>
<evidence type="ECO:0000313" key="11">
    <source>
        <dbReference type="Proteomes" id="UP000272942"/>
    </source>
</evidence>
<gene>
    <name evidence="10" type="ORF">ECPE_LOCUS6100</name>
</gene>
<keyword evidence="3" id="KW-0378">Hydrolase</keyword>
<keyword evidence="7" id="KW-0732">Signal</keyword>
<dbReference type="InterPro" id="IPR038765">
    <property type="entry name" value="Papain-like_cys_pep_sf"/>
</dbReference>
<protein>
    <submittedName>
        <fullName evidence="12">Cathepsin L</fullName>
    </submittedName>
</protein>
<dbReference type="WBParaSite" id="ECPE_0000611301-mRNA-1">
    <property type="protein sequence ID" value="ECPE_0000611301-mRNA-1"/>
    <property type="gene ID" value="ECPE_0000611301"/>
</dbReference>
<dbReference type="AlphaFoldDB" id="A0A183AGL5"/>